<sequence length="65" mass="7226">MSNKEEEYLLNEANKNEGKTPIFGPPDGKILATGDLFRGPSTGFTSDFDPNNSGNNMKKKDERFD</sequence>
<proteinExistence type="predicted"/>
<organism evidence="2 3">
    <name type="scientific">Cytobacillus eiseniae</name>
    <dbReference type="NCBI Taxonomy" id="762947"/>
    <lineage>
        <taxon>Bacteria</taxon>
        <taxon>Bacillati</taxon>
        <taxon>Bacillota</taxon>
        <taxon>Bacilli</taxon>
        <taxon>Bacillales</taxon>
        <taxon>Bacillaceae</taxon>
        <taxon>Cytobacillus</taxon>
    </lineage>
</organism>
<dbReference type="RefSeq" id="WP_066397079.1">
    <property type="nucleotide sequence ID" value="NZ_JAGIKZ010000032.1"/>
</dbReference>
<keyword evidence="3" id="KW-1185">Reference proteome</keyword>
<evidence type="ECO:0000313" key="2">
    <source>
        <dbReference type="EMBL" id="MBP2243016.1"/>
    </source>
</evidence>
<gene>
    <name evidence="2" type="ORF">J2Z40_003598</name>
</gene>
<dbReference type="Proteomes" id="UP001519293">
    <property type="component" value="Unassembled WGS sequence"/>
</dbReference>
<evidence type="ECO:0000256" key="1">
    <source>
        <dbReference type="SAM" id="MobiDB-lite"/>
    </source>
</evidence>
<comment type="caution">
    <text evidence="2">The sequence shown here is derived from an EMBL/GenBank/DDBJ whole genome shotgun (WGS) entry which is preliminary data.</text>
</comment>
<evidence type="ECO:0000313" key="3">
    <source>
        <dbReference type="Proteomes" id="UP001519293"/>
    </source>
</evidence>
<feature type="compositionally biased region" description="Polar residues" evidence="1">
    <location>
        <begin position="42"/>
        <end position="56"/>
    </location>
</feature>
<reference evidence="2 3" key="1">
    <citation type="submission" date="2021-03" db="EMBL/GenBank/DDBJ databases">
        <title>Genomic Encyclopedia of Type Strains, Phase IV (KMG-IV): sequencing the most valuable type-strain genomes for metagenomic binning, comparative biology and taxonomic classification.</title>
        <authorList>
            <person name="Goeker M."/>
        </authorList>
    </citation>
    <scope>NUCLEOTIDE SEQUENCE [LARGE SCALE GENOMIC DNA]</scope>
    <source>
        <strain evidence="2 3">DSM 26675</strain>
    </source>
</reference>
<feature type="region of interest" description="Disordered" evidence="1">
    <location>
        <begin position="1"/>
        <end position="65"/>
    </location>
</feature>
<name>A0ABS4RJD5_9BACI</name>
<protein>
    <submittedName>
        <fullName evidence="2">Uncharacterized protein</fullName>
    </submittedName>
</protein>
<accession>A0ABS4RJD5</accession>
<dbReference type="EMBL" id="JAGIKZ010000032">
    <property type="protein sequence ID" value="MBP2243016.1"/>
    <property type="molecule type" value="Genomic_DNA"/>
</dbReference>